<dbReference type="RefSeq" id="WP_217855846.1">
    <property type="nucleotide sequence ID" value="NZ_CP077079.1"/>
</dbReference>
<sequence>MGLPKLESWQVEALRFSLFFAVPVNAQHQKWWESFAGREAEAKVNKPHLGEYTETGSFLDGQCELKILFNRVDWAVSFPFAGLPHSPSHLELKVLLAEWLMAISRWMNNEGFTPQRIALGVAMIVPVASEKFSNSVIESFFPFVDFTSKNLIDIAIQVNSPTPSLRLPGLSINRLVRLNTATRQVVNMAASGVPVVEADTVLRCDLDINTSPQWMNLFGVRSAIDIVEEMIGDVEVILTKSI</sequence>
<name>A0ABX8P3V6_9PSED</name>
<keyword evidence="2" id="KW-1185">Reference proteome</keyword>
<gene>
    <name evidence="1" type="ORF">KSS96_06485</name>
</gene>
<dbReference type="EMBL" id="CP077079">
    <property type="protein sequence ID" value="QXH68578.1"/>
    <property type="molecule type" value="Genomic_DNA"/>
</dbReference>
<evidence type="ECO:0008006" key="3">
    <source>
        <dbReference type="Google" id="ProtNLM"/>
    </source>
</evidence>
<evidence type="ECO:0000313" key="1">
    <source>
        <dbReference type="EMBL" id="QXH68578.1"/>
    </source>
</evidence>
<protein>
    <recommendedName>
        <fullName evidence="3">Immunity protein 52</fullName>
    </recommendedName>
</protein>
<evidence type="ECO:0000313" key="2">
    <source>
        <dbReference type="Proteomes" id="UP000886848"/>
    </source>
</evidence>
<organism evidence="1 2">
    <name type="scientific">Pseudomonas asgharzadehiana</name>
    <dbReference type="NCBI Taxonomy" id="2842349"/>
    <lineage>
        <taxon>Bacteria</taxon>
        <taxon>Pseudomonadati</taxon>
        <taxon>Pseudomonadota</taxon>
        <taxon>Gammaproteobacteria</taxon>
        <taxon>Pseudomonadales</taxon>
        <taxon>Pseudomonadaceae</taxon>
        <taxon>Pseudomonas</taxon>
    </lineage>
</organism>
<proteinExistence type="predicted"/>
<dbReference type="Proteomes" id="UP000886848">
    <property type="component" value="Chromosome"/>
</dbReference>
<accession>A0ABX8P3V6</accession>
<reference evidence="1" key="1">
    <citation type="journal article" date="2021" name="Microorganisms">
        <title>The Ever-Expanding Pseudomonas Genus: Description of 43 New Species and Partition of the Pseudomonas putida Group.</title>
        <authorList>
            <person name="Girard L."/>
            <person name="Lood C."/>
            <person name="Hofte M."/>
            <person name="Vandamme P."/>
            <person name="Rokni-Zadeh H."/>
            <person name="van Noort V."/>
            <person name="Lavigne R."/>
            <person name="De Mot R."/>
        </authorList>
    </citation>
    <scope>NUCLEOTIDE SEQUENCE</scope>
    <source>
        <strain evidence="1">SWRI132</strain>
    </source>
</reference>